<sequence length="495" mass="54298">MEPHRDESIDRTTQHWKQMSLETLVNRNAMPDNEQPEAVITTDHRQATRDRSLKDQRATRSLHPTDPESYTSSAEFLNTHHRRANTDDNWSNGYKRKTLVSQQGSSKAGPQSQVTDVLTKSNNTNADTARAACAAETSAFGAAESWKDLDPASTSVDMDMDPDPRSLLSSVDNLVVPNISSPTQYYDSPDTRSLVRTYLTSRGREFGEMIEFGFPAGALLEEKEGIASECRFLTLRLTLTPWHARADESKLYGPDDAEKNVPLKGMVNKFLSRTSAILSYSPPRDRKSTIADPSGAQIRLSRGNSPDFEKAAACVSQPSHSGAQRADVSLEKTSATAKEPKSGSSQRGAHPLKISPPPKSPGRSRAGQARREKSFRSMDTSMMAVPAATIRSVRSAEFLDKDPEFYASPPSTPSPTALFHNQQQQPQSPRKASLSSLSLPINTFHAPGTEECVPVPPVVPPRRKASSPAILLKGVEYKLDVLNNPTTHHSSLNLQ</sequence>
<dbReference type="AlphaFoldDB" id="A0A9P6QDP8"/>
<proteinExistence type="predicted"/>
<evidence type="ECO:0000256" key="1">
    <source>
        <dbReference type="SAM" id="MobiDB-lite"/>
    </source>
</evidence>
<feature type="compositionally biased region" description="Polar residues" evidence="1">
    <location>
        <begin position="331"/>
        <end position="347"/>
    </location>
</feature>
<evidence type="ECO:0000313" key="3">
    <source>
        <dbReference type="Proteomes" id="UP000726737"/>
    </source>
</evidence>
<feature type="region of interest" description="Disordered" evidence="1">
    <location>
        <begin position="281"/>
        <end position="381"/>
    </location>
</feature>
<feature type="compositionally biased region" description="Basic and acidic residues" evidence="1">
    <location>
        <begin position="1"/>
        <end position="13"/>
    </location>
</feature>
<feature type="compositionally biased region" description="Basic and acidic residues" evidence="1">
    <location>
        <begin position="42"/>
        <end position="66"/>
    </location>
</feature>
<dbReference type="OrthoDB" id="5380370at2759"/>
<evidence type="ECO:0000313" key="2">
    <source>
        <dbReference type="EMBL" id="KAG0263314.1"/>
    </source>
</evidence>
<dbReference type="EMBL" id="JAAAJA010000077">
    <property type="protein sequence ID" value="KAG0263314.1"/>
    <property type="molecule type" value="Genomic_DNA"/>
</dbReference>
<feature type="region of interest" description="Disordered" evidence="1">
    <location>
        <begin position="1"/>
        <end position="72"/>
    </location>
</feature>
<reference evidence="2" key="1">
    <citation type="journal article" date="2020" name="Fungal Divers.">
        <title>Resolving the Mortierellaceae phylogeny through synthesis of multi-gene phylogenetics and phylogenomics.</title>
        <authorList>
            <person name="Vandepol N."/>
            <person name="Liber J."/>
            <person name="Desiro A."/>
            <person name="Na H."/>
            <person name="Kennedy M."/>
            <person name="Barry K."/>
            <person name="Grigoriev I.V."/>
            <person name="Miller A.N."/>
            <person name="O'Donnell K."/>
            <person name="Stajich J.E."/>
            <person name="Bonito G."/>
        </authorList>
    </citation>
    <scope>NUCLEOTIDE SEQUENCE</scope>
    <source>
        <strain evidence="2">KOD948</strain>
    </source>
</reference>
<protein>
    <submittedName>
        <fullName evidence="2">Uncharacterized protein</fullName>
    </submittedName>
</protein>
<name>A0A9P6QDP8_9FUNG</name>
<keyword evidence="3" id="KW-1185">Reference proteome</keyword>
<feature type="compositionally biased region" description="Polar residues" evidence="1">
    <location>
        <begin position="419"/>
        <end position="432"/>
    </location>
</feature>
<accession>A0A9P6QDP8</accession>
<organism evidence="2 3">
    <name type="scientific">Mortierella polycephala</name>
    <dbReference type="NCBI Taxonomy" id="41804"/>
    <lineage>
        <taxon>Eukaryota</taxon>
        <taxon>Fungi</taxon>
        <taxon>Fungi incertae sedis</taxon>
        <taxon>Mucoromycota</taxon>
        <taxon>Mortierellomycotina</taxon>
        <taxon>Mortierellomycetes</taxon>
        <taxon>Mortierellales</taxon>
        <taxon>Mortierellaceae</taxon>
        <taxon>Mortierella</taxon>
    </lineage>
</organism>
<gene>
    <name evidence="2" type="ORF">BG011_008943</name>
</gene>
<comment type="caution">
    <text evidence="2">The sequence shown here is derived from an EMBL/GenBank/DDBJ whole genome shotgun (WGS) entry which is preliminary data.</text>
</comment>
<feature type="compositionally biased region" description="Polar residues" evidence="1">
    <location>
        <begin position="15"/>
        <end position="26"/>
    </location>
</feature>
<feature type="region of interest" description="Disordered" evidence="1">
    <location>
        <begin position="403"/>
        <end position="432"/>
    </location>
</feature>
<dbReference type="Proteomes" id="UP000726737">
    <property type="component" value="Unassembled WGS sequence"/>
</dbReference>